<evidence type="ECO:0000313" key="3">
    <source>
        <dbReference type="EMBL" id="VDD04884.1"/>
    </source>
</evidence>
<dbReference type="Gene3D" id="2.40.40.10">
    <property type="entry name" value="RlpA-like domain"/>
    <property type="match status" value="1"/>
</dbReference>
<name>A0A3P6BUT5_BRAOL</name>
<keyword evidence="1" id="KW-0732">Signal</keyword>
<accession>A0A3P6BUT5</accession>
<dbReference type="PROSITE" id="PS50842">
    <property type="entry name" value="EXPANSIN_EG45"/>
    <property type="match status" value="1"/>
</dbReference>
<dbReference type="InterPro" id="IPR007112">
    <property type="entry name" value="Expansin/allergen_DPBB_dom"/>
</dbReference>
<dbReference type="AlphaFoldDB" id="A0A3P6BUT5"/>
<protein>
    <recommendedName>
        <fullName evidence="2">Expansin-like EG45 domain-containing protein</fullName>
    </recommendedName>
</protein>
<feature type="chain" id="PRO_5018177466" description="Expansin-like EG45 domain-containing protein" evidence="1">
    <location>
        <begin position="24"/>
        <end position="80"/>
    </location>
</feature>
<dbReference type="InterPro" id="IPR036908">
    <property type="entry name" value="RlpA-like_sf"/>
</dbReference>
<evidence type="ECO:0000259" key="2">
    <source>
        <dbReference type="PROSITE" id="PS50842"/>
    </source>
</evidence>
<organism evidence="3">
    <name type="scientific">Brassica oleracea</name>
    <name type="common">Wild cabbage</name>
    <dbReference type="NCBI Taxonomy" id="3712"/>
    <lineage>
        <taxon>Eukaryota</taxon>
        <taxon>Viridiplantae</taxon>
        <taxon>Streptophyta</taxon>
        <taxon>Embryophyta</taxon>
        <taxon>Tracheophyta</taxon>
        <taxon>Spermatophyta</taxon>
        <taxon>Magnoliopsida</taxon>
        <taxon>eudicotyledons</taxon>
        <taxon>Gunneridae</taxon>
        <taxon>Pentapetalae</taxon>
        <taxon>rosids</taxon>
        <taxon>malvids</taxon>
        <taxon>Brassicales</taxon>
        <taxon>Brassicaceae</taxon>
        <taxon>Brassiceae</taxon>
        <taxon>Brassica</taxon>
    </lineage>
</organism>
<gene>
    <name evidence="3" type="ORF">BOLC4T22233H</name>
</gene>
<dbReference type="EMBL" id="LR031873">
    <property type="protein sequence ID" value="VDD04884.1"/>
    <property type="molecule type" value="Genomic_DNA"/>
</dbReference>
<sequence>MTSFHRCFALLALFAASFKFCYCQNETINAAGWADADAGATWYGEPEGAGGACGYGVAVANPPLYAMVSAGSPSLFNNGK</sequence>
<reference evidence="3" key="1">
    <citation type="submission" date="2018-11" db="EMBL/GenBank/DDBJ databases">
        <authorList>
            <consortium name="Genoscope - CEA"/>
            <person name="William W."/>
        </authorList>
    </citation>
    <scope>NUCLEOTIDE SEQUENCE</scope>
</reference>
<proteinExistence type="predicted"/>
<evidence type="ECO:0000256" key="1">
    <source>
        <dbReference type="SAM" id="SignalP"/>
    </source>
</evidence>
<feature type="domain" description="Expansin-like EG45" evidence="2">
    <location>
        <begin position="50"/>
        <end position="80"/>
    </location>
</feature>
<feature type="signal peptide" evidence="1">
    <location>
        <begin position="1"/>
        <end position="23"/>
    </location>
</feature>
<dbReference type="SUPFAM" id="SSF50685">
    <property type="entry name" value="Barwin-like endoglucanases"/>
    <property type="match status" value="1"/>
</dbReference>